<dbReference type="Pfam" id="PF07690">
    <property type="entry name" value="MFS_1"/>
    <property type="match status" value="1"/>
</dbReference>
<evidence type="ECO:0000256" key="5">
    <source>
        <dbReference type="ARBA" id="ARBA00022989"/>
    </source>
</evidence>
<feature type="transmembrane region" description="Helical" evidence="7">
    <location>
        <begin position="179"/>
        <end position="201"/>
    </location>
</feature>
<proteinExistence type="predicted"/>
<evidence type="ECO:0000256" key="6">
    <source>
        <dbReference type="ARBA" id="ARBA00023136"/>
    </source>
</evidence>
<feature type="transmembrane region" description="Helical" evidence="7">
    <location>
        <begin position="268"/>
        <end position="288"/>
    </location>
</feature>
<comment type="subcellular location">
    <subcellularLocation>
        <location evidence="1">Cell membrane</location>
        <topology evidence="1">Multi-pass membrane protein</topology>
    </subcellularLocation>
</comment>
<dbReference type="SUPFAM" id="SSF103473">
    <property type="entry name" value="MFS general substrate transporter"/>
    <property type="match status" value="1"/>
</dbReference>
<accession>A0A926IKV7</accession>
<dbReference type="AlphaFoldDB" id="A0A926IKV7"/>
<dbReference type="InterPro" id="IPR020846">
    <property type="entry name" value="MFS_dom"/>
</dbReference>
<dbReference type="InterPro" id="IPR036259">
    <property type="entry name" value="MFS_trans_sf"/>
</dbReference>
<dbReference type="PANTHER" id="PTHR23513">
    <property type="entry name" value="INTEGRAL MEMBRANE EFFLUX PROTEIN-RELATED"/>
    <property type="match status" value="1"/>
</dbReference>
<keyword evidence="3" id="KW-1003">Cell membrane</keyword>
<dbReference type="PANTHER" id="PTHR23513:SF6">
    <property type="entry name" value="MAJOR FACILITATOR SUPERFAMILY ASSOCIATED DOMAIN-CONTAINING PROTEIN"/>
    <property type="match status" value="1"/>
</dbReference>
<feature type="transmembrane region" description="Helical" evidence="7">
    <location>
        <begin position="300"/>
        <end position="323"/>
    </location>
</feature>
<evidence type="ECO:0000256" key="4">
    <source>
        <dbReference type="ARBA" id="ARBA00022692"/>
    </source>
</evidence>
<feature type="transmembrane region" description="Helical" evidence="7">
    <location>
        <begin position="21"/>
        <end position="46"/>
    </location>
</feature>
<keyword evidence="4 7" id="KW-0812">Transmembrane</keyword>
<feature type="transmembrane region" description="Helical" evidence="7">
    <location>
        <begin position="329"/>
        <end position="354"/>
    </location>
</feature>
<sequence>MKSTSYINKRNIINSPNINMLVFLLGKLVSLFGTRIMNFAIGLYVLKVTGSGMSFALTMIVSTIPAIIISPFAGVFADKLDRKTVVVITDLLCGTLLMVTYIVTLRIGLSLNLILITIFLLSIFNTFFNITMEASIPNIVDESRLTKINSYSSSITSMAAIVGPTLGGLIYGLVPIEMFLLIAGICFILSAISETFINFNFNNTPVSEKSNEKIWSEIKSGLNYVKSKKAIFSILAFSIFTNFVFSAYTVSLPHIINIQLGFNSEQYGLIQSSSAIGSLIFSIIYSLLPDNKSKYKHFISALVILSILMMITGIPTLSIFNTAPQSSLLLYFILLNFSIGGALMFVNLPAFILIQRETSDEYRGRVNGLFGTMSLSIQPLGMTIGGLFTDYISSFILVLICGILSLAISFILSRITELKEGI</sequence>
<feature type="transmembrane region" description="Helical" evidence="7">
    <location>
        <begin position="84"/>
        <end position="103"/>
    </location>
</feature>
<feature type="domain" description="Major facilitator superfamily (MFS) profile" evidence="8">
    <location>
        <begin position="19"/>
        <end position="417"/>
    </location>
</feature>
<comment type="caution">
    <text evidence="9">The sequence shown here is derived from an EMBL/GenBank/DDBJ whole genome shotgun (WGS) entry which is preliminary data.</text>
</comment>
<keyword evidence="5 7" id="KW-1133">Transmembrane helix</keyword>
<keyword evidence="6 7" id="KW-0472">Membrane</keyword>
<keyword evidence="10" id="KW-1185">Reference proteome</keyword>
<feature type="transmembrane region" description="Helical" evidence="7">
    <location>
        <begin position="151"/>
        <end position="173"/>
    </location>
</feature>
<evidence type="ECO:0000259" key="8">
    <source>
        <dbReference type="PROSITE" id="PS50850"/>
    </source>
</evidence>
<feature type="transmembrane region" description="Helical" evidence="7">
    <location>
        <begin position="109"/>
        <end position="130"/>
    </location>
</feature>
<dbReference type="InterPro" id="IPR011701">
    <property type="entry name" value="MFS"/>
</dbReference>
<evidence type="ECO:0000313" key="10">
    <source>
        <dbReference type="Proteomes" id="UP000601171"/>
    </source>
</evidence>
<feature type="transmembrane region" description="Helical" evidence="7">
    <location>
        <begin position="391"/>
        <end position="412"/>
    </location>
</feature>
<dbReference type="PROSITE" id="PS50850">
    <property type="entry name" value="MFS"/>
    <property type="match status" value="1"/>
</dbReference>
<organism evidence="9 10">
    <name type="scientific">Paratissierella segnis</name>
    <dbReference type="NCBI Taxonomy" id="2763679"/>
    <lineage>
        <taxon>Bacteria</taxon>
        <taxon>Bacillati</taxon>
        <taxon>Bacillota</taxon>
        <taxon>Tissierellia</taxon>
        <taxon>Tissierellales</taxon>
        <taxon>Tissierellaceae</taxon>
        <taxon>Paratissierella</taxon>
    </lineage>
</organism>
<dbReference type="RefSeq" id="WP_262430951.1">
    <property type="nucleotide sequence ID" value="NZ_JACRTG010000034.1"/>
</dbReference>
<dbReference type="GO" id="GO:0005886">
    <property type="term" value="C:plasma membrane"/>
    <property type="evidence" value="ECO:0007669"/>
    <property type="project" value="UniProtKB-SubCell"/>
</dbReference>
<evidence type="ECO:0000256" key="2">
    <source>
        <dbReference type="ARBA" id="ARBA00022448"/>
    </source>
</evidence>
<dbReference type="GO" id="GO:0022857">
    <property type="term" value="F:transmembrane transporter activity"/>
    <property type="evidence" value="ECO:0007669"/>
    <property type="project" value="InterPro"/>
</dbReference>
<feature type="transmembrane region" description="Helical" evidence="7">
    <location>
        <begin position="366"/>
        <end position="385"/>
    </location>
</feature>
<dbReference type="Gene3D" id="1.20.1250.20">
    <property type="entry name" value="MFS general substrate transporter like domains"/>
    <property type="match status" value="1"/>
</dbReference>
<evidence type="ECO:0000313" key="9">
    <source>
        <dbReference type="EMBL" id="MBC8589484.1"/>
    </source>
</evidence>
<evidence type="ECO:0000256" key="7">
    <source>
        <dbReference type="SAM" id="Phobius"/>
    </source>
</evidence>
<dbReference type="EMBL" id="JACRTG010000034">
    <property type="protein sequence ID" value="MBC8589484.1"/>
    <property type="molecule type" value="Genomic_DNA"/>
</dbReference>
<feature type="transmembrane region" description="Helical" evidence="7">
    <location>
        <begin position="52"/>
        <end position="77"/>
    </location>
</feature>
<feature type="transmembrane region" description="Helical" evidence="7">
    <location>
        <begin position="230"/>
        <end position="248"/>
    </location>
</feature>
<dbReference type="CDD" id="cd06173">
    <property type="entry name" value="MFS_MefA_like"/>
    <property type="match status" value="1"/>
</dbReference>
<reference evidence="9" key="1">
    <citation type="submission" date="2020-08" db="EMBL/GenBank/DDBJ databases">
        <title>Genome public.</title>
        <authorList>
            <person name="Liu C."/>
            <person name="Sun Q."/>
        </authorList>
    </citation>
    <scope>NUCLEOTIDE SEQUENCE</scope>
    <source>
        <strain evidence="9">BX21</strain>
    </source>
</reference>
<gene>
    <name evidence="9" type="ORF">H8707_14810</name>
</gene>
<protein>
    <submittedName>
        <fullName evidence="9">MFS transporter</fullName>
    </submittedName>
</protein>
<name>A0A926IKV7_9FIRM</name>
<dbReference type="Proteomes" id="UP000601171">
    <property type="component" value="Unassembled WGS sequence"/>
</dbReference>
<evidence type="ECO:0000256" key="3">
    <source>
        <dbReference type="ARBA" id="ARBA00022475"/>
    </source>
</evidence>
<evidence type="ECO:0000256" key="1">
    <source>
        <dbReference type="ARBA" id="ARBA00004651"/>
    </source>
</evidence>
<keyword evidence="2" id="KW-0813">Transport</keyword>